<gene>
    <name evidence="1" type="ORF">J2800_002000</name>
</gene>
<sequence length="58" mass="6630">METIEVVESDKGWTVRHGARVLFIDTVKERTLQTAQAISDSLFDEGVRRQVVLIRQDS</sequence>
<evidence type="ECO:0000313" key="1">
    <source>
        <dbReference type="EMBL" id="MDR6531258.1"/>
    </source>
</evidence>
<dbReference type="EMBL" id="JAVDRL010000005">
    <property type="protein sequence ID" value="MDR6531258.1"/>
    <property type="molecule type" value="Genomic_DNA"/>
</dbReference>
<comment type="caution">
    <text evidence="1">The sequence shown here is derived from an EMBL/GenBank/DDBJ whole genome shotgun (WGS) entry which is preliminary data.</text>
</comment>
<accession>A0ABU1MYK1</accession>
<dbReference type="RefSeq" id="WP_156402048.1">
    <property type="nucleotide sequence ID" value="NZ_BMLD01000006.1"/>
</dbReference>
<dbReference type="Proteomes" id="UP001262754">
    <property type="component" value="Unassembled WGS sequence"/>
</dbReference>
<reference evidence="1 2" key="1">
    <citation type="submission" date="2023-07" db="EMBL/GenBank/DDBJ databases">
        <title>Sorghum-associated microbial communities from plants grown in Nebraska, USA.</title>
        <authorList>
            <person name="Schachtman D."/>
        </authorList>
    </citation>
    <scope>NUCLEOTIDE SEQUENCE [LARGE SCALE GENOMIC DNA]</scope>
    <source>
        <strain evidence="1 2">DS2154</strain>
    </source>
</reference>
<evidence type="ECO:0000313" key="2">
    <source>
        <dbReference type="Proteomes" id="UP001262754"/>
    </source>
</evidence>
<keyword evidence="2" id="KW-1185">Reference proteome</keyword>
<protein>
    <submittedName>
        <fullName evidence="1">Uncharacterized protein</fullName>
    </submittedName>
</protein>
<name>A0ABU1MYK1_9CAUL</name>
<proteinExistence type="predicted"/>
<organism evidence="1 2">
    <name type="scientific">Caulobacter rhizosphaerae</name>
    <dbReference type="NCBI Taxonomy" id="2010972"/>
    <lineage>
        <taxon>Bacteria</taxon>
        <taxon>Pseudomonadati</taxon>
        <taxon>Pseudomonadota</taxon>
        <taxon>Alphaproteobacteria</taxon>
        <taxon>Caulobacterales</taxon>
        <taxon>Caulobacteraceae</taxon>
        <taxon>Caulobacter</taxon>
    </lineage>
</organism>